<protein>
    <recommendedName>
        <fullName evidence="3 6">26S proteasome regulatory subunit RPN2</fullName>
    </recommendedName>
</protein>
<dbReference type="GO" id="GO:0034515">
    <property type="term" value="C:proteasome storage granule"/>
    <property type="evidence" value="ECO:0007669"/>
    <property type="project" value="TreeGrafter"/>
</dbReference>
<dbReference type="FunFam" id="1.25.10.10:FF:000017">
    <property type="entry name" value="26S proteasome non-ATPase regulatory subunit 1"/>
    <property type="match status" value="1"/>
</dbReference>
<dbReference type="InterPro" id="IPR016024">
    <property type="entry name" value="ARM-type_fold"/>
</dbReference>
<evidence type="ECO:0000313" key="11">
    <source>
        <dbReference type="Proteomes" id="UP001211065"/>
    </source>
</evidence>
<dbReference type="GO" id="GO:0008540">
    <property type="term" value="C:proteasome regulatory particle, base subcomplex"/>
    <property type="evidence" value="ECO:0007669"/>
    <property type="project" value="UniProtKB-UniRule"/>
</dbReference>
<dbReference type="GO" id="GO:0042176">
    <property type="term" value="P:regulation of protein catabolic process"/>
    <property type="evidence" value="ECO:0007669"/>
    <property type="project" value="UniProtKB-UniRule"/>
</dbReference>
<comment type="caution">
    <text evidence="10">The sequence shown here is derived from an EMBL/GenBank/DDBJ whole genome shotgun (WGS) entry which is preliminary data.</text>
</comment>
<keyword evidence="11" id="KW-1185">Reference proteome</keyword>
<dbReference type="InterPro" id="IPR048570">
    <property type="entry name" value="PSMD1_RPN2_N"/>
</dbReference>
<evidence type="ECO:0000259" key="9">
    <source>
        <dbReference type="Pfam" id="PF21505"/>
    </source>
</evidence>
<feature type="domain" description="26S proteasome non-ATPase regulatory subunit 1/RPN2 N-terminal" evidence="9">
    <location>
        <begin position="5"/>
        <end position="281"/>
    </location>
</feature>
<keyword evidence="4" id="KW-0677">Repeat</keyword>
<dbReference type="InterPro" id="IPR002015">
    <property type="entry name" value="Proteasome/cyclosome_rpt"/>
</dbReference>
<dbReference type="Pfam" id="PF01851">
    <property type="entry name" value="PC_rep"/>
    <property type="match status" value="2"/>
</dbReference>
<gene>
    <name evidence="10" type="primary">RPN2</name>
    <name evidence="10" type="ORF">HK099_000879</name>
</gene>
<dbReference type="PANTHER" id="PTHR10943:SF2">
    <property type="entry name" value="26S PROTEASOME NON-ATPASE REGULATORY SUBUNIT 1"/>
    <property type="match status" value="1"/>
</dbReference>
<dbReference type="Proteomes" id="UP001211065">
    <property type="component" value="Unassembled WGS sequence"/>
</dbReference>
<dbReference type="GO" id="GO:0005634">
    <property type="term" value="C:nucleus"/>
    <property type="evidence" value="ECO:0007669"/>
    <property type="project" value="TreeGrafter"/>
</dbReference>
<dbReference type="InterPro" id="IPR016642">
    <property type="entry name" value="26S_Psome_Rpn2"/>
</dbReference>
<proteinExistence type="inferred from homology"/>
<dbReference type="InterPro" id="IPR040623">
    <property type="entry name" value="RPN2_C"/>
</dbReference>
<reference evidence="10" key="1">
    <citation type="submission" date="2020-05" db="EMBL/GenBank/DDBJ databases">
        <title>Phylogenomic resolution of chytrid fungi.</title>
        <authorList>
            <person name="Stajich J.E."/>
            <person name="Amses K."/>
            <person name="Simmons R."/>
            <person name="Seto K."/>
            <person name="Myers J."/>
            <person name="Bonds A."/>
            <person name="Quandt C.A."/>
            <person name="Barry K."/>
            <person name="Liu P."/>
            <person name="Grigoriev I."/>
            <person name="Longcore J.E."/>
            <person name="James T.Y."/>
        </authorList>
    </citation>
    <scope>NUCLEOTIDE SEQUENCE</scope>
    <source>
        <strain evidence="10">JEL0476</strain>
    </source>
</reference>
<feature type="compositionally biased region" description="Basic and acidic residues" evidence="7">
    <location>
        <begin position="817"/>
        <end position="840"/>
    </location>
</feature>
<evidence type="ECO:0000256" key="6">
    <source>
        <dbReference type="PIRNR" id="PIRNR015947"/>
    </source>
</evidence>
<dbReference type="GO" id="GO:0043161">
    <property type="term" value="P:proteasome-mediated ubiquitin-dependent protein catabolic process"/>
    <property type="evidence" value="ECO:0007669"/>
    <property type="project" value="TreeGrafter"/>
</dbReference>
<dbReference type="GO" id="GO:0030234">
    <property type="term" value="F:enzyme regulator activity"/>
    <property type="evidence" value="ECO:0007669"/>
    <property type="project" value="UniProtKB-UniRule"/>
</dbReference>
<dbReference type="Gene3D" id="1.25.10.10">
    <property type="entry name" value="Leucine-rich Repeat Variant"/>
    <property type="match status" value="1"/>
</dbReference>
<evidence type="ECO:0000256" key="1">
    <source>
        <dbReference type="ARBA" id="ARBA00002187"/>
    </source>
</evidence>
<dbReference type="AlphaFoldDB" id="A0AAD5U462"/>
<evidence type="ECO:0000313" key="10">
    <source>
        <dbReference type="EMBL" id="KAJ3223641.1"/>
    </source>
</evidence>
<evidence type="ECO:0000259" key="8">
    <source>
        <dbReference type="Pfam" id="PF18004"/>
    </source>
</evidence>
<dbReference type="Pfam" id="PF21505">
    <property type="entry name" value="RPN2_N"/>
    <property type="match status" value="1"/>
</dbReference>
<dbReference type="PANTHER" id="PTHR10943">
    <property type="entry name" value="26S PROTEASOME NON-ATPASE REGULATORY SUBUNIT"/>
    <property type="match status" value="1"/>
</dbReference>
<evidence type="ECO:0000256" key="7">
    <source>
        <dbReference type="SAM" id="MobiDB-lite"/>
    </source>
</evidence>
<evidence type="ECO:0000256" key="4">
    <source>
        <dbReference type="ARBA" id="ARBA00022737"/>
    </source>
</evidence>
<evidence type="ECO:0000256" key="3">
    <source>
        <dbReference type="ARBA" id="ARBA00015684"/>
    </source>
</evidence>
<dbReference type="PIRSF" id="PIRSF015947">
    <property type="entry name" value="26S_Psome_Rpn2"/>
    <property type="match status" value="1"/>
</dbReference>
<name>A0AAD5U462_9FUNG</name>
<feature type="compositionally biased region" description="Low complexity" evidence="7">
    <location>
        <begin position="898"/>
        <end position="923"/>
    </location>
</feature>
<keyword evidence="5 6" id="KW-0647">Proteasome</keyword>
<comment type="similarity">
    <text evidence="2 6">Belongs to the proteasome subunit S1 family.</text>
</comment>
<accession>A0AAD5U462</accession>
<feature type="region of interest" description="Disordered" evidence="7">
    <location>
        <begin position="894"/>
        <end position="938"/>
    </location>
</feature>
<dbReference type="EMBL" id="JADGJW010000122">
    <property type="protein sequence ID" value="KAJ3223641.1"/>
    <property type="molecule type" value="Genomic_DNA"/>
</dbReference>
<comment type="function">
    <text evidence="1 6">Acts as a regulatory subunit of the 26S proteasome which is involved in the ATP-dependent degradation of ubiquitinated proteins.</text>
</comment>
<dbReference type="SUPFAM" id="SSF48371">
    <property type="entry name" value="ARM repeat"/>
    <property type="match status" value="1"/>
</dbReference>
<evidence type="ECO:0000256" key="5">
    <source>
        <dbReference type="ARBA" id="ARBA00022942"/>
    </source>
</evidence>
<organism evidence="10 11">
    <name type="scientific">Clydaea vesicula</name>
    <dbReference type="NCBI Taxonomy" id="447962"/>
    <lineage>
        <taxon>Eukaryota</taxon>
        <taxon>Fungi</taxon>
        <taxon>Fungi incertae sedis</taxon>
        <taxon>Chytridiomycota</taxon>
        <taxon>Chytridiomycota incertae sedis</taxon>
        <taxon>Chytridiomycetes</taxon>
        <taxon>Lobulomycetales</taxon>
        <taxon>Lobulomycetaceae</taxon>
        <taxon>Clydaea</taxon>
    </lineage>
</organism>
<feature type="domain" description="26S proteasome regulatory subunit RPN2 C-terminal" evidence="8">
    <location>
        <begin position="759"/>
        <end position="837"/>
    </location>
</feature>
<dbReference type="InterPro" id="IPR011989">
    <property type="entry name" value="ARM-like"/>
</dbReference>
<sequence>MVNLTSAAGLVALLHEDNAEIQIYALQSLLQQVDLFWPEISEAVTKIEELYEDELFKQRQLAALLASKIYYHLGEYDESLSFALGAESLFDISKSSEFVDTIIAKGIDKYISLRRQQMDQSQTSAVVIDKRIEQVVEKMFTRCFNDKEYKQAIGIALESFRLDVVENAINQVKDTTEKIKILKWVLTTVLEIVQNLEFRNKVLRLLANFYHTQTEPDYDSVCQCYIHLNDFAACAELLKSLVEKDEFHKLVAYQLAFDLEENATQEFLSKVLGSLPASQIQAVTSTAADSDAMEVDNNETQPLLSESNKNISPQDSAFNKIRKIISGESALESKNSVYHNAITFANAFMNCGTTSDEFLRQNLEWLSRATHWTKFSATAALGVIHKGQIEKGKDLLSPYLPKDGVSGSAYCEGGALFALGLVNANHGAGVVEYLVKSLKDATDETVQAGACLGLGVAGMATDDDDVYESLKNVLFSDSAVAGESAGLAMGLVMLGTASAKAVDEMIQYAHETQHEKIIRGLAVGISMIMYGREVEADVLIEQLSLDKDPVLRYGGIYTVAMAYSGTGSNKAIRRLLHVAVSDVSDDVRRAAVTAIGFVLFRTPKQVPKVVQLLSESYNPHVRYGAALALGISCAGTGFKDALDLLDPMIKDPVDFVRQGALIAMAMILIQHNEVLTPKVKEVRKLYETVIGDKHGEVMAKFGAVLGQGLIDAGGRNVTVSLNSRNGHNSMPSIVGMALFTQYWYWYPLTHFLSLSFQPTGLIGLNGNLEIPKFTCTSNAKPSLFAYPPPTKVKEVEVVEKVATAVLSTTAKAKSRQKKSDKEKGAVDMDVKKAPKKKEESSETLENLARICPLQAQYVTFDKDARYVPVKKGAVEGIILMNDRTPNEPVELISSSQPANAVEATSATSTVTATPASAGTVSAAGNEPAPPAPFEYTED</sequence>
<evidence type="ECO:0000256" key="2">
    <source>
        <dbReference type="ARBA" id="ARBA00006308"/>
    </source>
</evidence>
<dbReference type="Pfam" id="PF13646">
    <property type="entry name" value="HEAT_2"/>
    <property type="match status" value="1"/>
</dbReference>
<dbReference type="Pfam" id="PF18004">
    <property type="entry name" value="RPN2_C"/>
    <property type="match status" value="1"/>
</dbReference>
<feature type="region of interest" description="Disordered" evidence="7">
    <location>
        <begin position="809"/>
        <end position="843"/>
    </location>
</feature>